<reference evidence="1 2" key="1">
    <citation type="journal article" date="2016" name="BMC Genomics">
        <title>Comparative genomics reveals Cyclospora cayetanensis possesses coccidia-like metabolism and invasion components but unique surface antigens.</title>
        <authorList>
            <person name="Liu S."/>
            <person name="Wang L."/>
            <person name="Zheng H."/>
            <person name="Xu Z."/>
            <person name="Roellig D.M."/>
            <person name="Li N."/>
            <person name="Frace M.A."/>
            <person name="Tang K."/>
            <person name="Arrowood M.J."/>
            <person name="Moss D.M."/>
            <person name="Zhang L."/>
            <person name="Feng Y."/>
            <person name="Xiao L."/>
        </authorList>
    </citation>
    <scope>NUCLEOTIDE SEQUENCE [LARGE SCALE GENOMIC DNA]</scope>
    <source>
        <strain evidence="1 2">CHN_HEN01</strain>
    </source>
</reference>
<dbReference type="VEuPathDB" id="ToxoDB:cyc_01153"/>
<proteinExistence type="predicted"/>
<dbReference type="Proteomes" id="UP000095192">
    <property type="component" value="Unassembled WGS sequence"/>
</dbReference>
<accession>A0A1D3DA15</accession>
<evidence type="ECO:0000313" key="1">
    <source>
        <dbReference type="EMBL" id="OEH80282.1"/>
    </source>
</evidence>
<organism evidence="1 2">
    <name type="scientific">Cyclospora cayetanensis</name>
    <dbReference type="NCBI Taxonomy" id="88456"/>
    <lineage>
        <taxon>Eukaryota</taxon>
        <taxon>Sar</taxon>
        <taxon>Alveolata</taxon>
        <taxon>Apicomplexa</taxon>
        <taxon>Conoidasida</taxon>
        <taxon>Coccidia</taxon>
        <taxon>Eucoccidiorida</taxon>
        <taxon>Eimeriorina</taxon>
        <taxon>Eimeriidae</taxon>
        <taxon>Cyclospora</taxon>
    </lineage>
</organism>
<name>A0A1D3DA15_9EIME</name>
<sequence>MRLLIHEAADYEPADREAADYEPADYGPADYEAADYEAAAVTIAVVALLRPCMCGMCRRCFCRRLAACVVREFRPPREASVSSFLCNKWRFAVDQQEDLIVAPFPYSSKSSGSGGSFLLFDVRRGGCYREIDVAPSGVAAADGMPFELFGCCCLLPHAAYDMADTPLFQEEVLIHPLQHSEQSAPLLHSVSSGPHNRACGCTSLDGGTADRAQWQSRRRFSCTYSWDCFCSGSVVGADGQEQQQKQITSACCALLRLGGWPAGARATSPTQLHLDAPRAAAATTTTDVRRSVFVGASTCGLHVLVATPPDSV</sequence>
<dbReference type="EMBL" id="JROU02000136">
    <property type="protein sequence ID" value="OEH80282.1"/>
    <property type="molecule type" value="Genomic_DNA"/>
</dbReference>
<comment type="caution">
    <text evidence="1">The sequence shown here is derived from an EMBL/GenBank/DDBJ whole genome shotgun (WGS) entry which is preliminary data.</text>
</comment>
<dbReference type="AlphaFoldDB" id="A0A1D3DA15"/>
<protein>
    <submittedName>
        <fullName evidence="1">Uncharacterized protein</fullName>
    </submittedName>
</protein>
<dbReference type="InParanoid" id="A0A1D3DA15"/>
<gene>
    <name evidence="1" type="ORF">cyc_01153</name>
</gene>
<keyword evidence="2" id="KW-1185">Reference proteome</keyword>
<evidence type="ECO:0000313" key="2">
    <source>
        <dbReference type="Proteomes" id="UP000095192"/>
    </source>
</evidence>